<dbReference type="Proteomes" id="UP000676310">
    <property type="component" value="Unassembled WGS sequence"/>
</dbReference>
<gene>
    <name evidence="1" type="ORF">ALTATR162_LOCUS367</name>
</gene>
<dbReference type="GeneID" id="67015251"/>
<sequence length="106" mass="12355">MERVSVWHEGYILGCFRAGCALFRLQIFNPVYILSQVFATYHHRLSLSTVYKSKLDVKMPFFAIRVWLVAVAQPGFAVPTFSSRLIIKDILFSTVDWVHCRRLFRA</sequence>
<comment type="caution">
    <text evidence="1">The sequence shown here is derived from an EMBL/GenBank/DDBJ whole genome shotgun (WGS) entry which is preliminary data.</text>
</comment>
<keyword evidence="2" id="KW-1185">Reference proteome</keyword>
<dbReference type="AlphaFoldDB" id="A0A8J2HUQ9"/>
<protein>
    <submittedName>
        <fullName evidence="1">Uncharacterized protein</fullName>
    </submittedName>
</protein>
<proteinExistence type="predicted"/>
<accession>A0A8J2HUQ9</accession>
<organism evidence="1 2">
    <name type="scientific">Alternaria atra</name>
    <dbReference type="NCBI Taxonomy" id="119953"/>
    <lineage>
        <taxon>Eukaryota</taxon>
        <taxon>Fungi</taxon>
        <taxon>Dikarya</taxon>
        <taxon>Ascomycota</taxon>
        <taxon>Pezizomycotina</taxon>
        <taxon>Dothideomycetes</taxon>
        <taxon>Pleosporomycetidae</taxon>
        <taxon>Pleosporales</taxon>
        <taxon>Pleosporineae</taxon>
        <taxon>Pleosporaceae</taxon>
        <taxon>Alternaria</taxon>
        <taxon>Alternaria sect. Ulocladioides</taxon>
    </lineage>
</organism>
<evidence type="ECO:0000313" key="2">
    <source>
        <dbReference type="Proteomes" id="UP000676310"/>
    </source>
</evidence>
<reference evidence="1" key="1">
    <citation type="submission" date="2021-05" db="EMBL/GenBank/DDBJ databases">
        <authorList>
            <person name="Stam R."/>
        </authorList>
    </citation>
    <scope>NUCLEOTIDE SEQUENCE</scope>
    <source>
        <strain evidence="1">CS162</strain>
    </source>
</reference>
<name>A0A8J2HUQ9_9PLEO</name>
<dbReference type="RefSeq" id="XP_043163895.1">
    <property type="nucleotide sequence ID" value="XM_043307960.1"/>
</dbReference>
<dbReference type="EMBL" id="CAJRGZ010000014">
    <property type="protein sequence ID" value="CAG5138465.1"/>
    <property type="molecule type" value="Genomic_DNA"/>
</dbReference>
<evidence type="ECO:0000313" key="1">
    <source>
        <dbReference type="EMBL" id="CAG5138465.1"/>
    </source>
</evidence>